<dbReference type="OrthoDB" id="986572at2759"/>
<dbReference type="Proteomes" id="UP000187203">
    <property type="component" value="Unassembled WGS sequence"/>
</dbReference>
<evidence type="ECO:0008006" key="8">
    <source>
        <dbReference type="Google" id="ProtNLM"/>
    </source>
</evidence>
<dbReference type="GO" id="GO:0005634">
    <property type="term" value="C:nucleus"/>
    <property type="evidence" value="ECO:0007669"/>
    <property type="project" value="UniProtKB-SubCell"/>
</dbReference>
<proteinExistence type="predicted"/>
<dbReference type="PANTHER" id="PTHR31541">
    <property type="entry name" value="B3 DOMAIN PLANT PROTEIN-RELATED"/>
    <property type="match status" value="1"/>
</dbReference>
<comment type="subcellular location">
    <subcellularLocation>
        <location evidence="1">Nucleus</location>
    </subcellularLocation>
</comment>
<dbReference type="SUPFAM" id="SSF101936">
    <property type="entry name" value="DNA-binding pseudobarrel domain"/>
    <property type="match status" value="1"/>
</dbReference>
<evidence type="ECO:0000256" key="1">
    <source>
        <dbReference type="ARBA" id="ARBA00004123"/>
    </source>
</evidence>
<keyword evidence="4" id="KW-0804">Transcription</keyword>
<protein>
    <recommendedName>
        <fullName evidence="8">TF-B3 domain-containing protein</fullName>
    </recommendedName>
</protein>
<keyword evidence="3" id="KW-0238">DNA-binding</keyword>
<gene>
    <name evidence="6" type="ORF">COLO4_19258</name>
</gene>
<evidence type="ECO:0000313" key="7">
    <source>
        <dbReference type="Proteomes" id="UP000187203"/>
    </source>
</evidence>
<dbReference type="PANTHER" id="PTHR31541:SF25">
    <property type="entry name" value="GAMMA-GLIADIN B"/>
    <property type="match status" value="1"/>
</dbReference>
<dbReference type="Pfam" id="PF03754">
    <property type="entry name" value="At2g31720-like"/>
    <property type="match status" value="1"/>
</dbReference>
<organism evidence="6 7">
    <name type="scientific">Corchorus olitorius</name>
    <dbReference type="NCBI Taxonomy" id="93759"/>
    <lineage>
        <taxon>Eukaryota</taxon>
        <taxon>Viridiplantae</taxon>
        <taxon>Streptophyta</taxon>
        <taxon>Embryophyta</taxon>
        <taxon>Tracheophyta</taxon>
        <taxon>Spermatophyta</taxon>
        <taxon>Magnoliopsida</taxon>
        <taxon>eudicotyledons</taxon>
        <taxon>Gunneridae</taxon>
        <taxon>Pentapetalae</taxon>
        <taxon>rosids</taxon>
        <taxon>malvids</taxon>
        <taxon>Malvales</taxon>
        <taxon>Malvaceae</taxon>
        <taxon>Grewioideae</taxon>
        <taxon>Apeibeae</taxon>
        <taxon>Corchorus</taxon>
    </lineage>
</organism>
<evidence type="ECO:0000313" key="6">
    <source>
        <dbReference type="EMBL" id="OMO90304.1"/>
    </source>
</evidence>
<dbReference type="AlphaFoldDB" id="A0A1R3J668"/>
<evidence type="ECO:0000256" key="5">
    <source>
        <dbReference type="ARBA" id="ARBA00023242"/>
    </source>
</evidence>
<keyword evidence="5" id="KW-0539">Nucleus</keyword>
<accession>A0A1R3J668</accession>
<comment type="caution">
    <text evidence="6">The sequence shown here is derived from an EMBL/GenBank/DDBJ whole genome shotgun (WGS) entry which is preliminary data.</text>
</comment>
<keyword evidence="2" id="KW-0805">Transcription regulation</keyword>
<dbReference type="InterPro" id="IPR005508">
    <property type="entry name" value="At2g31720-like"/>
</dbReference>
<evidence type="ECO:0000256" key="3">
    <source>
        <dbReference type="ARBA" id="ARBA00023125"/>
    </source>
</evidence>
<evidence type="ECO:0000256" key="4">
    <source>
        <dbReference type="ARBA" id="ARBA00023163"/>
    </source>
</evidence>
<keyword evidence="7" id="KW-1185">Reference proteome</keyword>
<evidence type="ECO:0000256" key="2">
    <source>
        <dbReference type="ARBA" id="ARBA00023015"/>
    </source>
</evidence>
<reference evidence="7" key="1">
    <citation type="submission" date="2013-09" db="EMBL/GenBank/DDBJ databases">
        <title>Corchorus olitorius genome sequencing.</title>
        <authorList>
            <person name="Alam M."/>
            <person name="Haque M.S."/>
            <person name="Islam M.S."/>
            <person name="Emdad E.M."/>
            <person name="Islam M.M."/>
            <person name="Ahmed B."/>
            <person name="Halim A."/>
            <person name="Hossen Q.M.M."/>
            <person name="Hossain M.Z."/>
            <person name="Ahmed R."/>
            <person name="Khan M.M."/>
            <person name="Islam R."/>
            <person name="Rashid M.M."/>
            <person name="Khan S.A."/>
            <person name="Rahman M.S."/>
            <person name="Alam M."/>
            <person name="Yahiya A.S."/>
            <person name="Khan M.S."/>
            <person name="Azam M.S."/>
            <person name="Haque T."/>
            <person name="Lashkar M.Z.H."/>
            <person name="Akhand A.I."/>
            <person name="Morshed G."/>
            <person name="Roy S."/>
            <person name="Uddin K.S."/>
            <person name="Rabeya T."/>
            <person name="Hossain A.S."/>
            <person name="Chowdhury A."/>
            <person name="Snigdha A.R."/>
            <person name="Mortoza M.S."/>
            <person name="Matin S.A."/>
            <person name="Hoque S.M.E."/>
            <person name="Islam M.K."/>
            <person name="Roy D.K."/>
            <person name="Haider R."/>
            <person name="Moosa M.M."/>
            <person name="Elias S.M."/>
            <person name="Hasan A.M."/>
            <person name="Jahan S."/>
            <person name="Shafiuddin M."/>
            <person name="Mahmood N."/>
            <person name="Shommy N.S."/>
        </authorList>
    </citation>
    <scope>NUCLEOTIDE SEQUENCE [LARGE SCALE GENOMIC DNA]</scope>
    <source>
        <strain evidence="7">cv. O-4</strain>
    </source>
</reference>
<dbReference type="Gene3D" id="2.40.330.10">
    <property type="entry name" value="DNA-binding pseudobarrel domain"/>
    <property type="match status" value="1"/>
</dbReference>
<dbReference type="InterPro" id="IPR015300">
    <property type="entry name" value="DNA-bd_pseudobarrel_sf"/>
</dbReference>
<dbReference type="GO" id="GO:0003677">
    <property type="term" value="F:DNA binding"/>
    <property type="evidence" value="ECO:0007669"/>
    <property type="project" value="UniProtKB-KW"/>
</dbReference>
<sequence length="170" mass="19984">MEKAFKKLSLNSNEKEGETKLLNFEGFKKSRLPPPPTLPQEFKDVIKSLDGTNLVFLMQKNLSRDDLSRIYNRLSIPMCRVRKGFLSSKEKEELLVHSKNKKPVLFVEPSLDVTKMFMRRLEKKTYSSYVLVSSQWDGIWRRNNLKEGDLVQLWTFRVKENLGFALVRWA</sequence>
<dbReference type="EMBL" id="AWUE01016572">
    <property type="protein sequence ID" value="OMO90304.1"/>
    <property type="molecule type" value="Genomic_DNA"/>
</dbReference>
<name>A0A1R3J668_9ROSI</name>
<dbReference type="STRING" id="93759.A0A1R3J668"/>